<keyword evidence="2" id="KW-1185">Reference proteome</keyword>
<dbReference type="EMBL" id="AUPC02000139">
    <property type="protein sequence ID" value="POG69257.1"/>
    <property type="molecule type" value="Genomic_DNA"/>
</dbReference>
<comment type="caution">
    <text evidence="1">The sequence shown here is derived from an EMBL/GenBank/DDBJ whole genome shotgun (WGS) entry which is preliminary data.</text>
</comment>
<dbReference type="AlphaFoldDB" id="A0A2P4PV31"/>
<accession>A0A2P4PV31</accession>
<sequence length="201" mass="23534">MKVVQVFGGIWSHKNVLHQTASKLGGVKIVSIVSSDVNFFFWIYSRQFTLFNTIDNSKIYIQLTHISPLVQFATAVEYFVHLMKHLCCLNADNDKDIPFVNTRARLTMQILAREARQMVKHEDWTINKRDDEMKQRVKDATAHLMHRIKDFGCNSPDRQDDEIDELTPFAMVQKKNDEEVWYNGEMVVKVLWKNIEEVNSQ</sequence>
<gene>
    <name evidence="1" type="ORF">GLOIN_2v1629454</name>
</gene>
<organism evidence="1 2">
    <name type="scientific">Rhizophagus irregularis (strain DAOM 181602 / DAOM 197198 / MUCL 43194)</name>
    <name type="common">Arbuscular mycorrhizal fungus</name>
    <name type="synonym">Glomus intraradices</name>
    <dbReference type="NCBI Taxonomy" id="747089"/>
    <lineage>
        <taxon>Eukaryota</taxon>
        <taxon>Fungi</taxon>
        <taxon>Fungi incertae sedis</taxon>
        <taxon>Mucoromycota</taxon>
        <taxon>Glomeromycotina</taxon>
        <taxon>Glomeromycetes</taxon>
        <taxon>Glomerales</taxon>
        <taxon>Glomeraceae</taxon>
        <taxon>Rhizophagus</taxon>
    </lineage>
</organism>
<protein>
    <submittedName>
        <fullName evidence="1">Uncharacterized protein</fullName>
    </submittedName>
</protein>
<dbReference type="VEuPathDB" id="FungiDB:RhiirFUN_025746"/>
<reference evidence="1 2" key="2">
    <citation type="journal article" date="2018" name="New Phytol.">
        <title>High intraspecific genome diversity in the model arbuscular mycorrhizal symbiont Rhizophagus irregularis.</title>
        <authorList>
            <person name="Chen E.C.H."/>
            <person name="Morin E."/>
            <person name="Beaudet D."/>
            <person name="Noel J."/>
            <person name="Yildirir G."/>
            <person name="Ndikumana S."/>
            <person name="Charron P."/>
            <person name="St-Onge C."/>
            <person name="Giorgi J."/>
            <person name="Kruger M."/>
            <person name="Marton T."/>
            <person name="Ropars J."/>
            <person name="Grigoriev I.V."/>
            <person name="Hainaut M."/>
            <person name="Henrissat B."/>
            <person name="Roux C."/>
            <person name="Martin F."/>
            <person name="Corradi N."/>
        </authorList>
    </citation>
    <scope>NUCLEOTIDE SEQUENCE [LARGE SCALE GENOMIC DNA]</scope>
    <source>
        <strain evidence="1 2">DAOM 197198</strain>
    </source>
</reference>
<proteinExistence type="predicted"/>
<evidence type="ECO:0000313" key="2">
    <source>
        <dbReference type="Proteomes" id="UP000018888"/>
    </source>
</evidence>
<reference evidence="1 2" key="1">
    <citation type="journal article" date="2013" name="Proc. Natl. Acad. Sci. U.S.A.">
        <title>Genome of an arbuscular mycorrhizal fungus provides insight into the oldest plant symbiosis.</title>
        <authorList>
            <person name="Tisserant E."/>
            <person name="Malbreil M."/>
            <person name="Kuo A."/>
            <person name="Kohler A."/>
            <person name="Symeonidi A."/>
            <person name="Balestrini R."/>
            <person name="Charron P."/>
            <person name="Duensing N."/>
            <person name="Frei Dit Frey N."/>
            <person name="Gianinazzi-Pearson V."/>
            <person name="Gilbert L.B."/>
            <person name="Handa Y."/>
            <person name="Herr J.R."/>
            <person name="Hijri M."/>
            <person name="Koul R."/>
            <person name="Kawaguchi M."/>
            <person name="Krajinski F."/>
            <person name="Lammers P.J."/>
            <person name="Masclaux F.G."/>
            <person name="Murat C."/>
            <person name="Morin E."/>
            <person name="Ndikumana S."/>
            <person name="Pagni M."/>
            <person name="Petitpierre D."/>
            <person name="Requena N."/>
            <person name="Rosikiewicz P."/>
            <person name="Riley R."/>
            <person name="Saito K."/>
            <person name="San Clemente H."/>
            <person name="Shapiro H."/>
            <person name="van Tuinen D."/>
            <person name="Becard G."/>
            <person name="Bonfante P."/>
            <person name="Paszkowski U."/>
            <person name="Shachar-Hill Y.Y."/>
            <person name="Tuskan G.A."/>
            <person name="Young P.W."/>
            <person name="Sanders I.R."/>
            <person name="Henrissat B."/>
            <person name="Rensing S.A."/>
            <person name="Grigoriev I.V."/>
            <person name="Corradi N."/>
            <person name="Roux C."/>
            <person name="Martin F."/>
        </authorList>
    </citation>
    <scope>NUCLEOTIDE SEQUENCE [LARGE SCALE GENOMIC DNA]</scope>
    <source>
        <strain evidence="1 2">DAOM 197198</strain>
    </source>
</reference>
<name>A0A2P4PV31_RHIID</name>
<dbReference type="Proteomes" id="UP000018888">
    <property type="component" value="Unassembled WGS sequence"/>
</dbReference>
<evidence type="ECO:0000313" key="1">
    <source>
        <dbReference type="EMBL" id="POG69257.1"/>
    </source>
</evidence>